<dbReference type="PANTHER" id="PTHR13696:SF52">
    <property type="entry name" value="PARA FAMILY PROTEIN CT_582"/>
    <property type="match status" value="1"/>
</dbReference>
<name>Q1MNR8_LAWIP</name>
<keyword evidence="2" id="KW-0614">Plasmid</keyword>
<dbReference type="Gene3D" id="3.40.50.300">
    <property type="entry name" value="P-loop containing nucleotide triphosphate hydrolases"/>
    <property type="match status" value="1"/>
</dbReference>
<keyword evidence="3" id="KW-1185">Reference proteome</keyword>
<dbReference type="Proteomes" id="UP000002430">
    <property type="component" value="Plasmid 3"/>
</dbReference>
<evidence type="ECO:0000313" key="2">
    <source>
        <dbReference type="EMBL" id="CAJ54015.1"/>
    </source>
</evidence>
<dbReference type="CDD" id="cd02042">
    <property type="entry name" value="ParAB_family"/>
    <property type="match status" value="1"/>
</dbReference>
<dbReference type="RefSeq" id="WP_011527382.1">
    <property type="nucleotide sequence ID" value="NC_008014.1"/>
</dbReference>
<dbReference type="AlphaFoldDB" id="Q1MNR8"/>
<accession>Q1MNR8</accession>
<dbReference type="Pfam" id="PF13614">
    <property type="entry name" value="AAA_31"/>
    <property type="match status" value="1"/>
</dbReference>
<protein>
    <submittedName>
        <fullName evidence="2">ATPases involved in chromosome partitioning</fullName>
    </submittedName>
</protein>
<proteinExistence type="predicted"/>
<feature type="domain" description="AAA" evidence="1">
    <location>
        <begin position="3"/>
        <end position="182"/>
    </location>
</feature>
<dbReference type="KEGG" id="lip:LIC063"/>
<dbReference type="InterPro" id="IPR050678">
    <property type="entry name" value="DNA_Partitioning_ATPase"/>
</dbReference>
<dbReference type="PANTHER" id="PTHR13696">
    <property type="entry name" value="P-LOOP CONTAINING NUCLEOSIDE TRIPHOSPHATE HYDROLASE"/>
    <property type="match status" value="1"/>
</dbReference>
<dbReference type="OrthoDB" id="5523280at2"/>
<evidence type="ECO:0000313" key="3">
    <source>
        <dbReference type="Proteomes" id="UP000002430"/>
    </source>
</evidence>
<dbReference type="SUPFAM" id="SSF52540">
    <property type="entry name" value="P-loop containing nucleoside triphosphate hydrolases"/>
    <property type="match status" value="1"/>
</dbReference>
<dbReference type="FunFam" id="3.40.50.300:FF:000285">
    <property type="entry name" value="Sporulation initiation inhibitor Soj"/>
    <property type="match status" value="1"/>
</dbReference>
<sequence>MLAKVIAFANHKGGVGKTASAVNVAYCLTKRKRRVLVVDCDPQGNASLTLGTISPYEQPRTVANLFTGLSFSTAAVSSKYENLDIIPANLNVYATVGTLSNSIKRFFGFRQALDEAALKEYDYIILDCPPTIEGTLLTNALVITDYVIIPVGVEDTYALSGVSHLIKVAETLRADTESNLAIMGVLLTMFDGRNNAAKTIRSVAIGTFGEDMVFQTTIPRNTTLNKAVMSNRAVCDYDDSCSSCRSYRELTQEIEVRLKNPHALITDTHPLESE</sequence>
<dbReference type="HOGENOM" id="CLU_037612_1_4_7"/>
<dbReference type="EMBL" id="AM180255">
    <property type="protein sequence ID" value="CAJ54015.1"/>
    <property type="molecule type" value="Genomic_DNA"/>
</dbReference>
<reference evidence="2 3" key="1">
    <citation type="submission" date="2005-11" db="EMBL/GenBank/DDBJ databases">
        <title>The complete genome sequence of Lawsonia intracellularis: the causative agent of proliferative enteropathy.</title>
        <authorList>
            <person name="Kaur K."/>
            <person name="Zhang Q."/>
            <person name="Beckler D."/>
            <person name="Munir S."/>
            <person name="Li L."/>
            <person name="Kinsley K."/>
            <person name="Herron L."/>
            <person name="Peterson A."/>
            <person name="May B."/>
            <person name="Singh S."/>
            <person name="Gebhart C."/>
            <person name="Kapur V."/>
        </authorList>
    </citation>
    <scope>NUCLEOTIDE SEQUENCE [LARGE SCALE GENOMIC DNA]</scope>
    <source>
        <strain evidence="2 3">PHE/MN1-00</strain>
        <plasmid evidence="3">pLaw3</plasmid>
    </source>
</reference>
<geneLocation type="plasmid" evidence="3">
    <name>pLaw3</name>
</geneLocation>
<organism evidence="2 3">
    <name type="scientific">Lawsonia intracellularis (strain PHE/MN1-00)</name>
    <dbReference type="NCBI Taxonomy" id="363253"/>
    <lineage>
        <taxon>Bacteria</taxon>
        <taxon>Pseudomonadati</taxon>
        <taxon>Thermodesulfobacteriota</taxon>
        <taxon>Desulfovibrionia</taxon>
        <taxon>Desulfovibrionales</taxon>
        <taxon>Desulfovibrionaceae</taxon>
        <taxon>Lawsonia</taxon>
    </lineage>
</organism>
<dbReference type="InterPro" id="IPR027417">
    <property type="entry name" value="P-loop_NTPase"/>
</dbReference>
<evidence type="ECO:0000259" key="1">
    <source>
        <dbReference type="Pfam" id="PF13614"/>
    </source>
</evidence>
<dbReference type="InterPro" id="IPR025669">
    <property type="entry name" value="AAA_dom"/>
</dbReference>
<gene>
    <name evidence="2" type="primary">parA</name>
    <name evidence="2" type="ordered locus">LIC063</name>
</gene>